<gene>
    <name evidence="1" type="ORF">C8Q71DRAFT_791409</name>
</gene>
<evidence type="ECO:0000313" key="2">
    <source>
        <dbReference type="Proteomes" id="UP000814176"/>
    </source>
</evidence>
<accession>A0ABQ8JY80</accession>
<keyword evidence="2" id="KW-1185">Reference proteome</keyword>
<dbReference type="GeneID" id="72006094"/>
<reference evidence="1 2" key="1">
    <citation type="journal article" date="2021" name="Environ. Microbiol.">
        <title>Gene family expansions and transcriptome signatures uncover fungal adaptations to wood decay.</title>
        <authorList>
            <person name="Hage H."/>
            <person name="Miyauchi S."/>
            <person name="Viragh M."/>
            <person name="Drula E."/>
            <person name="Min B."/>
            <person name="Chaduli D."/>
            <person name="Navarro D."/>
            <person name="Favel A."/>
            <person name="Norest M."/>
            <person name="Lesage-Meessen L."/>
            <person name="Balint B."/>
            <person name="Merenyi Z."/>
            <person name="de Eugenio L."/>
            <person name="Morin E."/>
            <person name="Martinez A.T."/>
            <person name="Baldrian P."/>
            <person name="Stursova M."/>
            <person name="Martinez M.J."/>
            <person name="Novotny C."/>
            <person name="Magnuson J.K."/>
            <person name="Spatafora J.W."/>
            <person name="Maurice S."/>
            <person name="Pangilinan J."/>
            <person name="Andreopoulos W."/>
            <person name="LaButti K."/>
            <person name="Hundley H."/>
            <person name="Na H."/>
            <person name="Kuo A."/>
            <person name="Barry K."/>
            <person name="Lipzen A."/>
            <person name="Henrissat B."/>
            <person name="Riley R."/>
            <person name="Ahrendt S."/>
            <person name="Nagy L.G."/>
            <person name="Grigoriev I.V."/>
            <person name="Martin F."/>
            <person name="Rosso M.N."/>
        </authorList>
    </citation>
    <scope>NUCLEOTIDE SEQUENCE [LARGE SCALE GENOMIC DNA]</scope>
    <source>
        <strain evidence="1 2">CIRM-BRFM 1785</strain>
    </source>
</reference>
<sequence length="77" mass="8162">MATWPSSRSTRPRLALLRLLTVAIPLILGSVVAAPDVFYTLYAVVRSGLAAEGVVLERAGATPFTRGRLPTSHSDIG</sequence>
<organism evidence="1 2">
    <name type="scientific">Rhodofomes roseus</name>
    <dbReference type="NCBI Taxonomy" id="34475"/>
    <lineage>
        <taxon>Eukaryota</taxon>
        <taxon>Fungi</taxon>
        <taxon>Dikarya</taxon>
        <taxon>Basidiomycota</taxon>
        <taxon>Agaricomycotina</taxon>
        <taxon>Agaricomycetes</taxon>
        <taxon>Polyporales</taxon>
        <taxon>Rhodofomes</taxon>
    </lineage>
</organism>
<proteinExistence type="predicted"/>
<dbReference type="EMBL" id="JADCUA010000042">
    <property type="protein sequence ID" value="KAH9829157.1"/>
    <property type="molecule type" value="Genomic_DNA"/>
</dbReference>
<dbReference type="Proteomes" id="UP000814176">
    <property type="component" value="Unassembled WGS sequence"/>
</dbReference>
<name>A0ABQ8JY80_9APHY</name>
<comment type="caution">
    <text evidence="1">The sequence shown here is derived from an EMBL/GenBank/DDBJ whole genome shotgun (WGS) entry which is preliminary data.</text>
</comment>
<dbReference type="RefSeq" id="XP_047772659.1">
    <property type="nucleotide sequence ID" value="XM_047925362.1"/>
</dbReference>
<evidence type="ECO:0000313" key="1">
    <source>
        <dbReference type="EMBL" id="KAH9829157.1"/>
    </source>
</evidence>
<protein>
    <submittedName>
        <fullName evidence="1">Uncharacterized protein</fullName>
    </submittedName>
</protein>